<gene>
    <name evidence="14" type="ORF">LIER_24081</name>
</gene>
<keyword evidence="8" id="KW-1015">Disulfide bond</keyword>
<dbReference type="NCBIfam" id="TIGR01126">
    <property type="entry name" value="pdi_dom"/>
    <property type="match status" value="1"/>
</dbReference>
<accession>A0AAV3R113</accession>
<keyword evidence="10" id="KW-0676">Redox-active center</keyword>
<comment type="subcellular location">
    <subcellularLocation>
        <location evidence="2">Endoplasmic reticulum lumen</location>
    </subcellularLocation>
</comment>
<dbReference type="GO" id="GO:0034976">
    <property type="term" value="P:response to endoplasmic reticulum stress"/>
    <property type="evidence" value="ECO:0007669"/>
    <property type="project" value="TreeGrafter"/>
</dbReference>
<keyword evidence="5 12" id="KW-0732">Signal</keyword>
<dbReference type="GO" id="GO:0003756">
    <property type="term" value="F:protein disulfide isomerase activity"/>
    <property type="evidence" value="ECO:0007669"/>
    <property type="project" value="UniProtKB-EC"/>
</dbReference>
<comment type="caution">
    <text evidence="14">The sequence shown here is derived from an EMBL/GenBank/DDBJ whole genome shotgun (WGS) entry which is preliminary data.</text>
</comment>
<organism evidence="14 15">
    <name type="scientific">Lithospermum erythrorhizon</name>
    <name type="common">Purple gromwell</name>
    <name type="synonym">Lithospermum officinale var. erythrorhizon</name>
    <dbReference type="NCBI Taxonomy" id="34254"/>
    <lineage>
        <taxon>Eukaryota</taxon>
        <taxon>Viridiplantae</taxon>
        <taxon>Streptophyta</taxon>
        <taxon>Embryophyta</taxon>
        <taxon>Tracheophyta</taxon>
        <taxon>Spermatophyta</taxon>
        <taxon>Magnoliopsida</taxon>
        <taxon>eudicotyledons</taxon>
        <taxon>Gunneridae</taxon>
        <taxon>Pentapetalae</taxon>
        <taxon>asterids</taxon>
        <taxon>lamiids</taxon>
        <taxon>Boraginales</taxon>
        <taxon>Boraginaceae</taxon>
        <taxon>Boraginoideae</taxon>
        <taxon>Lithospermeae</taxon>
        <taxon>Lithospermum</taxon>
    </lineage>
</organism>
<evidence type="ECO:0000256" key="6">
    <source>
        <dbReference type="ARBA" id="ARBA00022737"/>
    </source>
</evidence>
<feature type="domain" description="Thioredoxin" evidence="13">
    <location>
        <begin position="78"/>
        <end position="190"/>
    </location>
</feature>
<dbReference type="CDD" id="cd02961">
    <property type="entry name" value="PDI_a_family"/>
    <property type="match status" value="1"/>
</dbReference>
<dbReference type="PANTHER" id="PTHR18929:SF246">
    <property type="entry name" value="PROTEIN DISULFIDE ISOMERASE-LIKE 1-4"/>
    <property type="match status" value="1"/>
</dbReference>
<proteinExistence type="inferred from homology"/>
<evidence type="ECO:0000313" key="14">
    <source>
        <dbReference type="EMBL" id="GAA0169643.1"/>
    </source>
</evidence>
<dbReference type="InterPro" id="IPR013766">
    <property type="entry name" value="Thioredoxin_domain"/>
</dbReference>
<dbReference type="GO" id="GO:0005788">
    <property type="term" value="C:endoplasmic reticulum lumen"/>
    <property type="evidence" value="ECO:0007669"/>
    <property type="project" value="UniProtKB-SubCell"/>
</dbReference>
<comment type="catalytic activity">
    <reaction evidence="1">
        <text>Catalyzes the rearrangement of -S-S- bonds in proteins.</text>
        <dbReference type="EC" id="5.3.4.1"/>
    </reaction>
</comment>
<evidence type="ECO:0000256" key="3">
    <source>
        <dbReference type="ARBA" id="ARBA00006347"/>
    </source>
</evidence>
<dbReference type="GO" id="GO:0006457">
    <property type="term" value="P:protein folding"/>
    <property type="evidence" value="ECO:0007669"/>
    <property type="project" value="TreeGrafter"/>
</dbReference>
<dbReference type="PRINTS" id="PR00421">
    <property type="entry name" value="THIOREDOXIN"/>
</dbReference>
<protein>
    <recommendedName>
        <fullName evidence="4">protein disulfide-isomerase</fullName>
        <ecNumber evidence="4">5.3.4.1</ecNumber>
    </recommendedName>
</protein>
<keyword evidence="15" id="KW-1185">Reference proteome</keyword>
<dbReference type="Gene3D" id="3.40.30.10">
    <property type="entry name" value="Glutaredoxin"/>
    <property type="match status" value="1"/>
</dbReference>
<evidence type="ECO:0000256" key="1">
    <source>
        <dbReference type="ARBA" id="ARBA00001182"/>
    </source>
</evidence>
<dbReference type="PANTHER" id="PTHR18929">
    <property type="entry name" value="PROTEIN DISULFIDE ISOMERASE"/>
    <property type="match status" value="1"/>
</dbReference>
<evidence type="ECO:0000259" key="13">
    <source>
        <dbReference type="PROSITE" id="PS51352"/>
    </source>
</evidence>
<dbReference type="FunFam" id="3.40.30.10:FF:000023">
    <property type="entry name" value="Protein disulfide-isomerase"/>
    <property type="match status" value="1"/>
</dbReference>
<dbReference type="AlphaFoldDB" id="A0AAV3R113"/>
<dbReference type="PROSITE" id="PS00194">
    <property type="entry name" value="THIOREDOXIN_1"/>
    <property type="match status" value="1"/>
</dbReference>
<keyword evidence="7" id="KW-0256">Endoplasmic reticulum</keyword>
<sequence length="242" mass="27190">MATKLNMKCFLILCIFVFLKTTSCLEEEDLSFLEDEEEASDSMNHLGYYDDESPHDFENYDDLNDEGGDESAWDEIGAPQVDEKDVVVLNATNFDQVIQNNKYVMVEFYAPWCGHCQSLAPEYAAAATELKAAETVVLGKVDATEESELSHKYEVEGFPTVYLFVDGVHKLYNGERTKDAIVAWVKKKTGPELYNVTTTEEAEKILKAGKPAILGYLKSLVVISLFLDFSPHNWSVVIDISN</sequence>
<comment type="similarity">
    <text evidence="3 11">Belongs to the protein disulfide isomerase family.</text>
</comment>
<dbReference type="Proteomes" id="UP001454036">
    <property type="component" value="Unassembled WGS sequence"/>
</dbReference>
<keyword evidence="6" id="KW-0677">Repeat</keyword>
<dbReference type="InterPro" id="IPR036249">
    <property type="entry name" value="Thioredoxin-like_sf"/>
</dbReference>
<dbReference type="SUPFAM" id="SSF52833">
    <property type="entry name" value="Thioredoxin-like"/>
    <property type="match status" value="1"/>
</dbReference>
<dbReference type="PROSITE" id="PS51352">
    <property type="entry name" value="THIOREDOXIN_2"/>
    <property type="match status" value="1"/>
</dbReference>
<evidence type="ECO:0000256" key="9">
    <source>
        <dbReference type="ARBA" id="ARBA00023235"/>
    </source>
</evidence>
<evidence type="ECO:0000256" key="10">
    <source>
        <dbReference type="ARBA" id="ARBA00023284"/>
    </source>
</evidence>
<evidence type="ECO:0000313" key="15">
    <source>
        <dbReference type="Proteomes" id="UP001454036"/>
    </source>
</evidence>
<dbReference type="EC" id="5.3.4.1" evidence="4"/>
<feature type="chain" id="PRO_5043708034" description="protein disulfide-isomerase" evidence="12">
    <location>
        <begin position="25"/>
        <end position="242"/>
    </location>
</feature>
<keyword evidence="9" id="KW-0413">Isomerase</keyword>
<evidence type="ECO:0000256" key="4">
    <source>
        <dbReference type="ARBA" id="ARBA00012723"/>
    </source>
</evidence>
<evidence type="ECO:0000256" key="11">
    <source>
        <dbReference type="RuleBase" id="RU004208"/>
    </source>
</evidence>
<dbReference type="InterPro" id="IPR005788">
    <property type="entry name" value="PDI_thioredoxin-like_dom"/>
</dbReference>
<feature type="signal peptide" evidence="12">
    <location>
        <begin position="1"/>
        <end position="24"/>
    </location>
</feature>
<evidence type="ECO:0000256" key="7">
    <source>
        <dbReference type="ARBA" id="ARBA00022824"/>
    </source>
</evidence>
<dbReference type="InterPro" id="IPR017937">
    <property type="entry name" value="Thioredoxin_CS"/>
</dbReference>
<name>A0AAV3R113_LITER</name>
<evidence type="ECO:0000256" key="8">
    <source>
        <dbReference type="ARBA" id="ARBA00023157"/>
    </source>
</evidence>
<dbReference type="Pfam" id="PF00085">
    <property type="entry name" value="Thioredoxin"/>
    <property type="match status" value="1"/>
</dbReference>
<reference evidence="14 15" key="1">
    <citation type="submission" date="2024-01" db="EMBL/GenBank/DDBJ databases">
        <title>The complete chloroplast genome sequence of Lithospermum erythrorhizon: insights into the phylogenetic relationship among Boraginaceae species and the maternal lineages of purple gromwells.</title>
        <authorList>
            <person name="Okada T."/>
            <person name="Watanabe K."/>
        </authorList>
    </citation>
    <scope>NUCLEOTIDE SEQUENCE [LARGE SCALE GENOMIC DNA]</scope>
</reference>
<evidence type="ECO:0000256" key="2">
    <source>
        <dbReference type="ARBA" id="ARBA00004319"/>
    </source>
</evidence>
<evidence type="ECO:0000256" key="12">
    <source>
        <dbReference type="SAM" id="SignalP"/>
    </source>
</evidence>
<evidence type="ECO:0000256" key="5">
    <source>
        <dbReference type="ARBA" id="ARBA00022729"/>
    </source>
</evidence>
<dbReference type="EMBL" id="BAABME010006922">
    <property type="protein sequence ID" value="GAA0169643.1"/>
    <property type="molecule type" value="Genomic_DNA"/>
</dbReference>